<gene>
    <name evidence="1" type="ORF">COA96_13090</name>
</gene>
<reference evidence="2" key="1">
    <citation type="submission" date="2017-08" db="EMBL/GenBank/DDBJ databases">
        <title>A dynamic microbial community with high functional redundancy inhabits the cold, oxic subseafloor aquifer.</title>
        <authorList>
            <person name="Tully B.J."/>
            <person name="Wheat C.G."/>
            <person name="Glazer B.T."/>
            <person name="Huber J.A."/>
        </authorList>
    </citation>
    <scope>NUCLEOTIDE SEQUENCE [LARGE SCALE GENOMIC DNA]</scope>
</reference>
<evidence type="ECO:0000313" key="2">
    <source>
        <dbReference type="Proteomes" id="UP000218327"/>
    </source>
</evidence>
<proteinExistence type="predicted"/>
<dbReference type="Proteomes" id="UP000218327">
    <property type="component" value="Unassembled WGS sequence"/>
</dbReference>
<sequence>MPHADFCAFGKNRTGEEAPKGLLLTARKTGTWITKVKRRGGWRRKIEGDSITQASQSTTGHFLAGANSPQFRLFSVKAIAPRQ</sequence>
<dbReference type="EMBL" id="NVVJ01000048">
    <property type="protein sequence ID" value="PCJ22889.1"/>
    <property type="molecule type" value="Genomic_DNA"/>
</dbReference>
<protein>
    <submittedName>
        <fullName evidence="1">Uncharacterized protein</fullName>
    </submittedName>
</protein>
<evidence type="ECO:0000313" key="1">
    <source>
        <dbReference type="EMBL" id="PCJ22889.1"/>
    </source>
</evidence>
<dbReference type="AlphaFoldDB" id="A0A2A5AUH1"/>
<accession>A0A2A5AUH1</accession>
<name>A0A2A5AUH1_9GAMM</name>
<comment type="caution">
    <text evidence="1">The sequence shown here is derived from an EMBL/GenBank/DDBJ whole genome shotgun (WGS) entry which is preliminary data.</text>
</comment>
<organism evidence="1 2">
    <name type="scientific">SAR86 cluster bacterium</name>
    <dbReference type="NCBI Taxonomy" id="2030880"/>
    <lineage>
        <taxon>Bacteria</taxon>
        <taxon>Pseudomonadati</taxon>
        <taxon>Pseudomonadota</taxon>
        <taxon>Gammaproteobacteria</taxon>
        <taxon>SAR86 cluster</taxon>
    </lineage>
</organism>